<evidence type="ECO:0000256" key="1">
    <source>
        <dbReference type="SAM" id="SignalP"/>
    </source>
</evidence>
<accession>A0A1I7NQT2</accession>
<evidence type="ECO:0000313" key="3">
    <source>
        <dbReference type="Proteomes" id="UP000199423"/>
    </source>
</evidence>
<proteinExistence type="predicted"/>
<gene>
    <name evidence="2" type="ORF">SAMN04488557_2917</name>
</gene>
<dbReference type="EMBL" id="FPCH01000003">
    <property type="protein sequence ID" value="SFV36950.1"/>
    <property type="molecule type" value="Genomic_DNA"/>
</dbReference>
<evidence type="ECO:0008006" key="4">
    <source>
        <dbReference type="Google" id="ProtNLM"/>
    </source>
</evidence>
<dbReference type="AlphaFoldDB" id="A0A1I7NQT2"/>
<name>A0A1I7NQT2_9HYPH</name>
<keyword evidence="3" id="KW-1185">Reference proteome</keyword>
<reference evidence="3" key="1">
    <citation type="submission" date="2016-10" db="EMBL/GenBank/DDBJ databases">
        <authorList>
            <person name="Varghese N."/>
            <person name="Submissions S."/>
        </authorList>
    </citation>
    <scope>NUCLEOTIDE SEQUENCE [LARGE SCALE GENOMIC DNA]</scope>
    <source>
        <strain evidence="3">DSM 1565</strain>
    </source>
</reference>
<feature type="signal peptide" evidence="1">
    <location>
        <begin position="1"/>
        <end position="20"/>
    </location>
</feature>
<keyword evidence="1" id="KW-0732">Signal</keyword>
<protein>
    <recommendedName>
        <fullName evidence="4">Lectin-like protein BA14k</fullName>
    </recommendedName>
</protein>
<sequence>MKTIAIAFIACATIASSAVAASVGVIPQMDNSIVQKTHDHGGGGGGGGRGGWGGPGVGVVVDVPWEAMGYGNQPSPDPAPNRCREARHACFDQWGTDGRGYGQCMRASGC</sequence>
<dbReference type="RefSeq" id="WP_244531268.1">
    <property type="nucleotide sequence ID" value="NZ_FPCH01000003.1"/>
</dbReference>
<feature type="chain" id="PRO_5011550761" description="Lectin-like protein BA14k" evidence="1">
    <location>
        <begin position="21"/>
        <end position="110"/>
    </location>
</feature>
<evidence type="ECO:0000313" key="2">
    <source>
        <dbReference type="EMBL" id="SFV36950.1"/>
    </source>
</evidence>
<organism evidence="2 3">
    <name type="scientific">Hyphomicrobium facile</name>
    <dbReference type="NCBI Taxonomy" id="51670"/>
    <lineage>
        <taxon>Bacteria</taxon>
        <taxon>Pseudomonadati</taxon>
        <taxon>Pseudomonadota</taxon>
        <taxon>Alphaproteobacteria</taxon>
        <taxon>Hyphomicrobiales</taxon>
        <taxon>Hyphomicrobiaceae</taxon>
        <taxon>Hyphomicrobium</taxon>
    </lineage>
</organism>
<dbReference type="Proteomes" id="UP000199423">
    <property type="component" value="Unassembled WGS sequence"/>
</dbReference>